<dbReference type="EMBL" id="WQMT02000011">
    <property type="protein sequence ID" value="KAG9217675.1"/>
    <property type="molecule type" value="Genomic_DNA"/>
</dbReference>
<name>A0ACB7II95_PLECO</name>
<keyword evidence="2" id="KW-1185">Reference proteome</keyword>
<proteinExistence type="predicted"/>
<sequence length="222" mass="24358">MSTRTLIVDDADTQIQYSPGWRPTGSPNEYKRTTSFTSTQGASFTLNFTGTSVTVYGTLDVTTFPNTTYVLDGGNPFPFFGKPKSAIQYQQVFYASPPLPYRGHTLVGSCADEGGRVILDYFVVEIPQGVPPSQSSPCILGGLLLVMTTLAFYLWHQQTRGIRTKLTRATESNTQIHPFEASDMPSSSSNTLPNVSVSVESHKSPLPQWHRLPPSQPPSYTT</sequence>
<accession>A0ACB7II95</accession>
<evidence type="ECO:0000313" key="2">
    <source>
        <dbReference type="Proteomes" id="UP000824881"/>
    </source>
</evidence>
<evidence type="ECO:0000313" key="1">
    <source>
        <dbReference type="EMBL" id="KAG9217675.1"/>
    </source>
</evidence>
<protein>
    <submittedName>
        <fullName evidence="1">Uncharacterized protein</fullName>
    </submittedName>
</protein>
<dbReference type="Proteomes" id="UP000824881">
    <property type="component" value="Unassembled WGS sequence"/>
</dbReference>
<comment type="caution">
    <text evidence="1">The sequence shown here is derived from an EMBL/GenBank/DDBJ whole genome shotgun (WGS) entry which is preliminary data.</text>
</comment>
<reference evidence="1 2" key="1">
    <citation type="journal article" date="2021" name="Appl. Environ. Microbiol.">
        <title>Genetic linkage and physical mapping for an oyster mushroom Pleurotus cornucopiae and QTL analysis for the trait cap color.</title>
        <authorList>
            <person name="Zhang Y."/>
            <person name="Gao W."/>
            <person name="Sonnenberg A."/>
            <person name="Chen Q."/>
            <person name="Zhang J."/>
            <person name="Huang C."/>
        </authorList>
    </citation>
    <scope>NUCLEOTIDE SEQUENCE [LARGE SCALE GENOMIC DNA]</scope>
    <source>
        <strain evidence="1">CCMSSC00406</strain>
    </source>
</reference>
<gene>
    <name evidence="1" type="ORF">CCMSSC00406_0003636</name>
</gene>
<organism evidence="1 2">
    <name type="scientific">Pleurotus cornucopiae</name>
    <name type="common">Cornucopia mushroom</name>
    <dbReference type="NCBI Taxonomy" id="5321"/>
    <lineage>
        <taxon>Eukaryota</taxon>
        <taxon>Fungi</taxon>
        <taxon>Dikarya</taxon>
        <taxon>Basidiomycota</taxon>
        <taxon>Agaricomycotina</taxon>
        <taxon>Agaricomycetes</taxon>
        <taxon>Agaricomycetidae</taxon>
        <taxon>Agaricales</taxon>
        <taxon>Pleurotineae</taxon>
        <taxon>Pleurotaceae</taxon>
        <taxon>Pleurotus</taxon>
    </lineage>
</organism>